<evidence type="ECO:0000313" key="3">
    <source>
        <dbReference type="Proteomes" id="UP000766486"/>
    </source>
</evidence>
<accession>A0ABY6UIT2</accession>
<dbReference type="PANTHER" id="PTHR43861:SF1">
    <property type="entry name" value="TRANS-ACONITATE 2-METHYLTRANSFERASE"/>
    <property type="match status" value="1"/>
</dbReference>
<dbReference type="CDD" id="cd02440">
    <property type="entry name" value="AdoMet_MTases"/>
    <property type="match status" value="1"/>
</dbReference>
<dbReference type="Gene3D" id="3.40.50.150">
    <property type="entry name" value="Vaccinia Virus protein VP39"/>
    <property type="match status" value="1"/>
</dbReference>
<proteinExistence type="predicted"/>
<dbReference type="Pfam" id="PF13489">
    <property type="entry name" value="Methyltransf_23"/>
    <property type="match status" value="1"/>
</dbReference>
<dbReference type="EMBL" id="CABFNS010000830">
    <property type="protein sequence ID" value="VUC31141.1"/>
    <property type="molecule type" value="Genomic_DNA"/>
</dbReference>
<keyword evidence="3" id="KW-1185">Reference proteome</keyword>
<dbReference type="Proteomes" id="UP000766486">
    <property type="component" value="Unassembled WGS sequence"/>
</dbReference>
<protein>
    <recommendedName>
        <fullName evidence="4">Methyltransferase domain-containing protein</fullName>
    </recommendedName>
</protein>
<evidence type="ECO:0008006" key="4">
    <source>
        <dbReference type="Google" id="ProtNLM"/>
    </source>
</evidence>
<reference evidence="2 3" key="1">
    <citation type="submission" date="2019-06" db="EMBL/GenBank/DDBJ databases">
        <authorList>
            <person name="Broberg M."/>
        </authorList>
    </citation>
    <scope>NUCLEOTIDE SEQUENCE [LARGE SCALE GENOMIC DNA]</scope>
</reference>
<name>A0ABY6UIT2_BIOOC</name>
<evidence type="ECO:0000256" key="1">
    <source>
        <dbReference type="SAM" id="MobiDB-lite"/>
    </source>
</evidence>
<comment type="caution">
    <text evidence="2">The sequence shown here is derived from an EMBL/GenBank/DDBJ whole genome shotgun (WGS) entry which is preliminary data.</text>
</comment>
<evidence type="ECO:0000313" key="2">
    <source>
        <dbReference type="EMBL" id="VUC31141.1"/>
    </source>
</evidence>
<dbReference type="InterPro" id="IPR029063">
    <property type="entry name" value="SAM-dependent_MTases_sf"/>
</dbReference>
<dbReference type="PANTHER" id="PTHR43861">
    <property type="entry name" value="TRANS-ACONITATE 2-METHYLTRANSFERASE-RELATED"/>
    <property type="match status" value="1"/>
</dbReference>
<gene>
    <name evidence="2" type="ORF">CLO192961_LOCUS300450</name>
</gene>
<organism evidence="2 3">
    <name type="scientific">Bionectria ochroleuca</name>
    <name type="common">Gliocladium roseum</name>
    <dbReference type="NCBI Taxonomy" id="29856"/>
    <lineage>
        <taxon>Eukaryota</taxon>
        <taxon>Fungi</taxon>
        <taxon>Dikarya</taxon>
        <taxon>Ascomycota</taxon>
        <taxon>Pezizomycotina</taxon>
        <taxon>Sordariomycetes</taxon>
        <taxon>Hypocreomycetidae</taxon>
        <taxon>Hypocreales</taxon>
        <taxon>Bionectriaceae</taxon>
        <taxon>Clonostachys</taxon>
    </lineage>
</organism>
<feature type="region of interest" description="Disordered" evidence="1">
    <location>
        <begin position="177"/>
        <end position="208"/>
    </location>
</feature>
<dbReference type="SUPFAM" id="SSF53335">
    <property type="entry name" value="S-adenosyl-L-methionine-dependent methyltransferases"/>
    <property type="match status" value="1"/>
</dbReference>
<sequence>MAETLAEKNQNYWNHAAESVFKDQWVHDLQAQISDFLIANIDWLSIPSDTQKTPSAKLMDYACGNGIVSRSLHRHFAQCLGIDLSEGMLTKYRATATDLGLSETQMMAVQGNLLTSTLEPTIPALSREQLSNFDLVAICMALHHIDDINMAIGKLAGRLRPGGVLLIIDWAKRDSVAPDGNESTSHHQHQYHDPKNQHKPHPASHTVSHDSFTKEQIFGLFEGNGCGNTSLVLADKLSQVPGARTGQMQLFFARATRL</sequence>